<feature type="region of interest" description="Disordered" evidence="3">
    <location>
        <begin position="1"/>
        <end position="67"/>
    </location>
</feature>
<protein>
    <recommendedName>
        <fullName evidence="5">Cuticle Protein CPR RR Uncl</fullName>
    </recommendedName>
</protein>
<dbReference type="InterPro" id="IPR000618">
    <property type="entry name" value="Insect_cuticle"/>
</dbReference>
<dbReference type="PROSITE" id="PS51155">
    <property type="entry name" value="CHIT_BIND_RR_2"/>
    <property type="match status" value="1"/>
</dbReference>
<dbReference type="GO" id="GO:0005615">
    <property type="term" value="C:extracellular space"/>
    <property type="evidence" value="ECO:0007669"/>
    <property type="project" value="TreeGrafter"/>
</dbReference>
<comment type="caution">
    <text evidence="4">The sequence shown here is derived from an EMBL/GenBank/DDBJ whole genome shotgun (WGS) entry which is preliminary data.</text>
</comment>
<evidence type="ECO:0000256" key="3">
    <source>
        <dbReference type="SAM" id="MobiDB-lite"/>
    </source>
</evidence>
<gene>
    <name evidence="4" type="ORF">HAZT_HAZT009198</name>
</gene>
<feature type="compositionally biased region" description="Basic and acidic residues" evidence="3">
    <location>
        <begin position="1"/>
        <end position="11"/>
    </location>
</feature>
<evidence type="ECO:0000313" key="4">
    <source>
        <dbReference type="EMBL" id="KAA0188547.1"/>
    </source>
</evidence>
<feature type="compositionally biased region" description="Basic and acidic residues" evidence="3">
    <location>
        <begin position="37"/>
        <end position="60"/>
    </location>
</feature>
<dbReference type="Pfam" id="PF00379">
    <property type="entry name" value="Chitin_bind_4"/>
    <property type="match status" value="1"/>
</dbReference>
<evidence type="ECO:0008006" key="5">
    <source>
        <dbReference type="Google" id="ProtNLM"/>
    </source>
</evidence>
<dbReference type="AlphaFoldDB" id="A0A6A0GUB7"/>
<feature type="compositionally biased region" description="Basic residues" evidence="3">
    <location>
        <begin position="131"/>
        <end position="143"/>
    </location>
</feature>
<accession>A0A6A0GUB7</accession>
<dbReference type="EMBL" id="JQDR03014173">
    <property type="protein sequence ID" value="KAA0188547.1"/>
    <property type="molecule type" value="Genomic_DNA"/>
</dbReference>
<dbReference type="GO" id="GO:0031012">
    <property type="term" value="C:extracellular matrix"/>
    <property type="evidence" value="ECO:0007669"/>
    <property type="project" value="TreeGrafter"/>
</dbReference>
<dbReference type="PANTHER" id="PTHR12236">
    <property type="entry name" value="STRUCTURAL CONTITUENT OF CUTICLE"/>
    <property type="match status" value="1"/>
</dbReference>
<proteinExistence type="predicted"/>
<organism evidence="4">
    <name type="scientific">Hyalella azteca</name>
    <name type="common">Amphipod</name>
    <dbReference type="NCBI Taxonomy" id="294128"/>
    <lineage>
        <taxon>Eukaryota</taxon>
        <taxon>Metazoa</taxon>
        <taxon>Ecdysozoa</taxon>
        <taxon>Arthropoda</taxon>
        <taxon>Crustacea</taxon>
        <taxon>Multicrustacea</taxon>
        <taxon>Malacostraca</taxon>
        <taxon>Eumalacostraca</taxon>
        <taxon>Peracarida</taxon>
        <taxon>Amphipoda</taxon>
        <taxon>Senticaudata</taxon>
        <taxon>Talitrida</taxon>
        <taxon>Talitroidea</taxon>
        <taxon>Hyalellidae</taxon>
        <taxon>Hyalella</taxon>
    </lineage>
</organism>
<reference evidence="4" key="3">
    <citation type="submission" date="2019-06" db="EMBL/GenBank/DDBJ databases">
        <authorList>
            <person name="Poynton C."/>
            <person name="Hasenbein S."/>
            <person name="Benoit J.B."/>
            <person name="Sepulveda M.S."/>
            <person name="Poelchau M.F."/>
            <person name="Murali S.C."/>
            <person name="Chen S."/>
            <person name="Glastad K.M."/>
            <person name="Werren J.H."/>
            <person name="Vineis J.H."/>
            <person name="Bowen J.L."/>
            <person name="Friedrich M."/>
            <person name="Jones J."/>
            <person name="Robertson H.M."/>
            <person name="Feyereisen R."/>
            <person name="Mechler-Hickson A."/>
            <person name="Mathers N."/>
            <person name="Lee C.E."/>
            <person name="Colbourne J.K."/>
            <person name="Biales A."/>
            <person name="Johnston J.S."/>
            <person name="Wellborn G.A."/>
            <person name="Rosendale A.J."/>
            <person name="Cridge A.G."/>
            <person name="Munoz-Torres M.C."/>
            <person name="Bain P.A."/>
            <person name="Manny A.R."/>
            <person name="Major K.M."/>
            <person name="Lambert F.N."/>
            <person name="Vulpe C.D."/>
            <person name="Tuck P."/>
            <person name="Blalock B.J."/>
            <person name="Lin Y.-Y."/>
            <person name="Smith M.E."/>
            <person name="Ochoa-Acuna H."/>
            <person name="Chen M.-J.M."/>
            <person name="Childers C.P."/>
            <person name="Qu J."/>
            <person name="Dugan S."/>
            <person name="Lee S.L."/>
            <person name="Chao H."/>
            <person name="Dinh H."/>
            <person name="Han Y."/>
            <person name="Doddapaneni H."/>
            <person name="Worley K.C."/>
            <person name="Muzny D.M."/>
            <person name="Gibbs R.A."/>
            <person name="Richards S."/>
        </authorList>
    </citation>
    <scope>NUCLEOTIDE SEQUENCE</scope>
    <source>
        <strain evidence="4">HAZT.00-mixed</strain>
        <tissue evidence="4">Whole organism</tissue>
    </source>
</reference>
<keyword evidence="1 2" id="KW-0193">Cuticle</keyword>
<dbReference type="GO" id="GO:0042302">
    <property type="term" value="F:structural constituent of cuticle"/>
    <property type="evidence" value="ECO:0007669"/>
    <property type="project" value="UniProtKB-UniRule"/>
</dbReference>
<feature type="region of interest" description="Disordered" evidence="3">
    <location>
        <begin position="92"/>
        <end position="168"/>
    </location>
</feature>
<dbReference type="InterPro" id="IPR051217">
    <property type="entry name" value="Insect_Cuticle_Struc_Prot"/>
</dbReference>
<evidence type="ECO:0000256" key="1">
    <source>
        <dbReference type="ARBA" id="ARBA00022460"/>
    </source>
</evidence>
<feature type="compositionally biased region" description="Basic and acidic residues" evidence="3">
    <location>
        <begin position="95"/>
        <end position="130"/>
    </location>
</feature>
<name>A0A6A0GUB7_HYAAZ</name>
<sequence>MDTHEPRDLPSAHHSQGRTCDGCFSEQGPPKPYKFSYEVDAKDDKNELNYGHEQESDGHTTKGMYKVDLPDGRKQIVTYEVDHDSGFKAEVTFEGEAKFPDKGDDKGGKGGDDGGDKKGGGGDGGKDKGGGKKKGGGGGKKKGKGDDKKGDDDDDDWYGSFKGYDFEF</sequence>
<dbReference type="Proteomes" id="UP000711488">
    <property type="component" value="Unassembled WGS sequence"/>
</dbReference>
<reference evidence="4" key="2">
    <citation type="journal article" date="2018" name="Environ. Sci. Technol.">
        <title>The Toxicogenome of Hyalella azteca: A Model for Sediment Ecotoxicology and Evolutionary Toxicology.</title>
        <authorList>
            <person name="Poynton H.C."/>
            <person name="Hasenbein S."/>
            <person name="Benoit J.B."/>
            <person name="Sepulveda M.S."/>
            <person name="Poelchau M.F."/>
            <person name="Hughes D.S.T."/>
            <person name="Murali S.C."/>
            <person name="Chen S."/>
            <person name="Glastad K.M."/>
            <person name="Goodisman M.A.D."/>
            <person name="Werren J.H."/>
            <person name="Vineis J.H."/>
            <person name="Bowen J.L."/>
            <person name="Friedrich M."/>
            <person name="Jones J."/>
            <person name="Robertson H.M."/>
            <person name="Feyereisen R."/>
            <person name="Mechler-Hickson A."/>
            <person name="Mathers N."/>
            <person name="Lee C.E."/>
            <person name="Colbourne J.K."/>
            <person name="Biales A."/>
            <person name="Johnston J.S."/>
            <person name="Wellborn G.A."/>
            <person name="Rosendale A.J."/>
            <person name="Cridge A.G."/>
            <person name="Munoz-Torres M.C."/>
            <person name="Bain P.A."/>
            <person name="Manny A.R."/>
            <person name="Major K.M."/>
            <person name="Lambert F.N."/>
            <person name="Vulpe C.D."/>
            <person name="Tuck P."/>
            <person name="Blalock B.J."/>
            <person name="Lin Y.Y."/>
            <person name="Smith M.E."/>
            <person name="Ochoa-Acuna H."/>
            <person name="Chen M.M."/>
            <person name="Childers C.P."/>
            <person name="Qu J."/>
            <person name="Dugan S."/>
            <person name="Lee S.L."/>
            <person name="Chao H."/>
            <person name="Dinh H."/>
            <person name="Han Y."/>
            <person name="Doddapaneni H."/>
            <person name="Worley K.C."/>
            <person name="Muzny D.M."/>
            <person name="Gibbs R.A."/>
            <person name="Richards S."/>
        </authorList>
    </citation>
    <scope>NUCLEOTIDE SEQUENCE</scope>
    <source>
        <strain evidence="4">HAZT.00-mixed</strain>
        <tissue evidence="4">Whole organism</tissue>
    </source>
</reference>
<dbReference type="PANTHER" id="PTHR12236:SF79">
    <property type="entry name" value="CUTICULAR PROTEIN 50CB-RELATED"/>
    <property type="match status" value="1"/>
</dbReference>
<reference evidence="4" key="1">
    <citation type="submission" date="2014-08" db="EMBL/GenBank/DDBJ databases">
        <authorList>
            <person name="Murali S."/>
            <person name="Richards S."/>
            <person name="Bandaranaike D."/>
            <person name="Bellair M."/>
            <person name="Blankenburg K."/>
            <person name="Chao H."/>
            <person name="Dinh H."/>
            <person name="Doddapaneni H."/>
            <person name="Dugan-Rocha S."/>
            <person name="Elkadiri S."/>
            <person name="Gnanaolivu R."/>
            <person name="Hughes D."/>
            <person name="Lee S."/>
            <person name="Li M."/>
            <person name="Ming W."/>
            <person name="Munidasa M."/>
            <person name="Muniz J."/>
            <person name="Nguyen L."/>
            <person name="Osuji N."/>
            <person name="Pu L.-L."/>
            <person name="Puazo M."/>
            <person name="Skinner E."/>
            <person name="Qu C."/>
            <person name="Quiroz J."/>
            <person name="Raj R."/>
            <person name="Weissenberger G."/>
            <person name="Xin Y."/>
            <person name="Zou X."/>
            <person name="Han Y."/>
            <person name="Worley K."/>
            <person name="Muzny D."/>
            <person name="Gibbs R."/>
        </authorList>
    </citation>
    <scope>NUCLEOTIDE SEQUENCE</scope>
    <source>
        <strain evidence="4">HAZT.00-mixed</strain>
        <tissue evidence="4">Whole organism</tissue>
    </source>
</reference>
<evidence type="ECO:0000256" key="2">
    <source>
        <dbReference type="PROSITE-ProRule" id="PRU00497"/>
    </source>
</evidence>